<sequence length="135" mass="14947">MVPAQYEPSSGTFAVANIVYGLHTVSILAGLLTAGATIVGAFIFSAPSILAVILNYIFRGDARGTYLETHFSWQIRTFWFALLWLVLIYLIGMPLAFFGVGFLILIVGLLVLGIWVAYRIIYGWVRLARRDAVSM</sequence>
<reference evidence="2 3" key="1">
    <citation type="journal article" date="2021" name="Sci. Rep.">
        <title>The distribution of antibiotic resistance genes in chicken gut microbiota commensals.</title>
        <authorList>
            <person name="Juricova H."/>
            <person name="Matiasovicova J."/>
            <person name="Kubasova T."/>
            <person name="Cejkova D."/>
            <person name="Rychlik I."/>
        </authorList>
    </citation>
    <scope>NUCLEOTIDE SEQUENCE [LARGE SCALE GENOMIC DNA]</scope>
    <source>
        <strain evidence="2 3">An829</strain>
    </source>
</reference>
<keyword evidence="1" id="KW-0812">Transmembrane</keyword>
<evidence type="ECO:0000313" key="3">
    <source>
        <dbReference type="Proteomes" id="UP000715095"/>
    </source>
</evidence>
<evidence type="ECO:0008006" key="4">
    <source>
        <dbReference type="Google" id="ProtNLM"/>
    </source>
</evidence>
<dbReference type="Proteomes" id="UP000715095">
    <property type="component" value="Unassembled WGS sequence"/>
</dbReference>
<keyword evidence="3" id="KW-1185">Reference proteome</keyword>
<keyword evidence="1" id="KW-0472">Membrane</keyword>
<evidence type="ECO:0000256" key="1">
    <source>
        <dbReference type="SAM" id="Phobius"/>
    </source>
</evidence>
<feature type="transmembrane region" description="Helical" evidence="1">
    <location>
        <begin position="12"/>
        <end position="32"/>
    </location>
</feature>
<accession>A0ABS2DP63</accession>
<keyword evidence="1" id="KW-1133">Transmembrane helix</keyword>
<evidence type="ECO:0000313" key="2">
    <source>
        <dbReference type="EMBL" id="MBM6703138.1"/>
    </source>
</evidence>
<dbReference type="RefSeq" id="WP_205101518.1">
    <property type="nucleotide sequence ID" value="NZ_JACJJC010000001.1"/>
</dbReference>
<feature type="transmembrane region" description="Helical" evidence="1">
    <location>
        <begin position="78"/>
        <end position="97"/>
    </location>
</feature>
<feature type="transmembrane region" description="Helical" evidence="1">
    <location>
        <begin position="103"/>
        <end position="125"/>
    </location>
</feature>
<protein>
    <recommendedName>
        <fullName evidence="4">DUF4870 domain-containing protein</fullName>
    </recommendedName>
</protein>
<dbReference type="EMBL" id="JACJJC010000001">
    <property type="protein sequence ID" value="MBM6703138.1"/>
    <property type="molecule type" value="Genomic_DNA"/>
</dbReference>
<gene>
    <name evidence="2" type="ORF">H6A60_01230</name>
</gene>
<name>A0ABS2DP63_9BURK</name>
<organism evidence="2 3">
    <name type="scientific">Sutterella massiliensis</name>
    <dbReference type="NCBI Taxonomy" id="1816689"/>
    <lineage>
        <taxon>Bacteria</taxon>
        <taxon>Pseudomonadati</taxon>
        <taxon>Pseudomonadota</taxon>
        <taxon>Betaproteobacteria</taxon>
        <taxon>Burkholderiales</taxon>
        <taxon>Sutterellaceae</taxon>
        <taxon>Sutterella</taxon>
    </lineage>
</organism>
<feature type="transmembrane region" description="Helical" evidence="1">
    <location>
        <begin position="38"/>
        <end position="58"/>
    </location>
</feature>
<proteinExistence type="predicted"/>
<comment type="caution">
    <text evidence="2">The sequence shown here is derived from an EMBL/GenBank/DDBJ whole genome shotgun (WGS) entry which is preliminary data.</text>
</comment>